<organism evidence="2 3">
    <name type="scientific">Corallococcus terminator</name>
    <dbReference type="NCBI Taxonomy" id="2316733"/>
    <lineage>
        <taxon>Bacteria</taxon>
        <taxon>Pseudomonadati</taxon>
        <taxon>Myxococcota</taxon>
        <taxon>Myxococcia</taxon>
        <taxon>Myxococcales</taxon>
        <taxon>Cystobacterineae</taxon>
        <taxon>Myxococcaceae</taxon>
        <taxon>Corallococcus</taxon>
    </lineage>
</organism>
<keyword evidence="3" id="KW-1185">Reference proteome</keyword>
<dbReference type="RefSeq" id="WP_120545011.1">
    <property type="nucleotide sequence ID" value="NZ_RAVZ01000384.1"/>
</dbReference>
<feature type="chain" id="PRO_5017203928" evidence="1">
    <location>
        <begin position="22"/>
        <end position="89"/>
    </location>
</feature>
<dbReference type="OrthoDB" id="5398179at2"/>
<evidence type="ECO:0000313" key="3">
    <source>
        <dbReference type="Proteomes" id="UP000268094"/>
    </source>
</evidence>
<dbReference type="Proteomes" id="UP000268094">
    <property type="component" value="Unassembled WGS sequence"/>
</dbReference>
<feature type="signal peptide" evidence="1">
    <location>
        <begin position="1"/>
        <end position="21"/>
    </location>
</feature>
<comment type="caution">
    <text evidence="2">The sequence shown here is derived from an EMBL/GenBank/DDBJ whole genome shotgun (WGS) entry which is preliminary data.</text>
</comment>
<evidence type="ECO:0000256" key="1">
    <source>
        <dbReference type="SAM" id="SignalP"/>
    </source>
</evidence>
<dbReference type="AlphaFoldDB" id="A0A3A8HUI1"/>
<evidence type="ECO:0000313" key="2">
    <source>
        <dbReference type="EMBL" id="RKG74076.1"/>
    </source>
</evidence>
<gene>
    <name evidence="2" type="ORF">D7V88_35425</name>
</gene>
<protein>
    <submittedName>
        <fullName evidence="2">Uncharacterized protein</fullName>
    </submittedName>
</protein>
<keyword evidence="1" id="KW-0732">Signal</keyword>
<sequence length="89" mass="9619">MRSFRSLVVLCVLSLALPVLAEEAPPQAKPTGEAPKSPCEHGVQKALCSRCNPKLSAVYKSKGDWCAEHERAESQCVICNPKLAEKGVK</sequence>
<proteinExistence type="predicted"/>
<dbReference type="EMBL" id="RAVZ01000384">
    <property type="protein sequence ID" value="RKG74076.1"/>
    <property type="molecule type" value="Genomic_DNA"/>
</dbReference>
<reference evidence="3" key="1">
    <citation type="submission" date="2018-09" db="EMBL/GenBank/DDBJ databases">
        <authorList>
            <person name="Livingstone P.G."/>
            <person name="Whitworth D.E."/>
        </authorList>
    </citation>
    <scope>NUCLEOTIDE SEQUENCE [LARGE SCALE GENOMIC DNA]</scope>
    <source>
        <strain evidence="3">CA054A</strain>
    </source>
</reference>
<name>A0A3A8HUI1_9BACT</name>
<accession>A0A3A8HUI1</accession>